<reference evidence="2 3" key="1">
    <citation type="submission" date="2020-07" db="EMBL/GenBank/DDBJ databases">
        <title>Thermogemmata thermophila gen. nov., sp. nov., a novel moderate thermophilic planctomycete from a Kamchatka hot spring.</title>
        <authorList>
            <person name="Elcheninov A.G."/>
            <person name="Podosokorskaya O.A."/>
            <person name="Kovaleva O.L."/>
            <person name="Novikov A."/>
            <person name="Bonch-Osmolovskaya E.A."/>
            <person name="Toshchakov S.V."/>
            <person name="Kublanov I.V."/>
        </authorList>
    </citation>
    <scope>NUCLEOTIDE SEQUENCE [LARGE SCALE GENOMIC DNA]</scope>
    <source>
        <strain evidence="2 3">2918</strain>
    </source>
</reference>
<dbReference type="Proteomes" id="UP000542342">
    <property type="component" value="Unassembled WGS sequence"/>
</dbReference>
<dbReference type="SUPFAM" id="SSF56281">
    <property type="entry name" value="Metallo-hydrolase/oxidoreductase"/>
    <property type="match status" value="1"/>
</dbReference>
<keyword evidence="3" id="KW-1185">Reference proteome</keyword>
<evidence type="ECO:0000259" key="1">
    <source>
        <dbReference type="Pfam" id="PF12706"/>
    </source>
</evidence>
<dbReference type="PANTHER" id="PTHR47619:SF1">
    <property type="entry name" value="EXODEOXYRIBONUCLEASE WALJ"/>
    <property type="match status" value="1"/>
</dbReference>
<dbReference type="Gene3D" id="3.60.15.10">
    <property type="entry name" value="Ribonuclease Z/Hydroxyacylglutathione hydrolase-like"/>
    <property type="match status" value="1"/>
</dbReference>
<proteinExistence type="predicted"/>
<dbReference type="EMBL" id="JACEFB010000005">
    <property type="protein sequence ID" value="MBA2226226.1"/>
    <property type="molecule type" value="Genomic_DNA"/>
</dbReference>
<evidence type="ECO:0000313" key="3">
    <source>
        <dbReference type="Proteomes" id="UP000542342"/>
    </source>
</evidence>
<gene>
    <name evidence="2" type="ORF">H0921_08640</name>
</gene>
<protein>
    <submittedName>
        <fullName evidence="2">MBL fold metallo-hydrolase</fullName>
    </submittedName>
</protein>
<dbReference type="InterPro" id="IPR052533">
    <property type="entry name" value="WalJ/YycJ-like"/>
</dbReference>
<comment type="caution">
    <text evidence="2">The sequence shown here is derived from an EMBL/GenBank/DDBJ whole genome shotgun (WGS) entry which is preliminary data.</text>
</comment>
<dbReference type="PANTHER" id="PTHR47619">
    <property type="entry name" value="METALLO-HYDROLASE YYCJ-RELATED"/>
    <property type="match status" value="1"/>
</dbReference>
<evidence type="ECO:0000313" key="2">
    <source>
        <dbReference type="EMBL" id="MBA2226226.1"/>
    </source>
</evidence>
<accession>A0A7V8VE09</accession>
<dbReference type="GO" id="GO:0016787">
    <property type="term" value="F:hydrolase activity"/>
    <property type="evidence" value="ECO:0007669"/>
    <property type="project" value="UniProtKB-KW"/>
</dbReference>
<feature type="domain" description="Metallo-beta-lactamase" evidence="1">
    <location>
        <begin position="32"/>
        <end position="226"/>
    </location>
</feature>
<organism evidence="2 3">
    <name type="scientific">Thermogemmata fonticola</name>
    <dbReference type="NCBI Taxonomy" id="2755323"/>
    <lineage>
        <taxon>Bacteria</taxon>
        <taxon>Pseudomonadati</taxon>
        <taxon>Planctomycetota</taxon>
        <taxon>Planctomycetia</taxon>
        <taxon>Gemmatales</taxon>
        <taxon>Gemmataceae</taxon>
        <taxon>Thermogemmata</taxon>
    </lineage>
</organism>
<dbReference type="RefSeq" id="WP_194537674.1">
    <property type="nucleotide sequence ID" value="NZ_JACEFB010000005.1"/>
</dbReference>
<dbReference type="AlphaFoldDB" id="A0A7V8VE09"/>
<sequence>MEGAEQVQACFATLGSGSSGNTAYIEAAGRGLLLDCGLEAGELARRLRSLGRTWKAVQAVVLTHVHSDHWHESVLAELFVRRIPLWLHSRHLVDLRSRSEYLPLLEKNQLLREYRGGRWFTPVENCRFLPIEVLHDSRPTFAFRAVLLGPGEVQASLGYVADLGCGSVQLAEALANLDLLAVEFNHDPQMQRQSGRPWYLIRRVLSDQGHLSNTQAAALVEQILARSQRMPRYLVQLHLSEECNRPELAAESVQPILKRYCPAVKLITAPRHEASGILPLVCEATGDLPE</sequence>
<keyword evidence="2" id="KW-0378">Hydrolase</keyword>
<dbReference type="InterPro" id="IPR036866">
    <property type="entry name" value="RibonucZ/Hydroxyglut_hydro"/>
</dbReference>
<name>A0A7V8VE09_9BACT</name>
<dbReference type="InterPro" id="IPR001279">
    <property type="entry name" value="Metallo-B-lactamas"/>
</dbReference>
<dbReference type="Pfam" id="PF12706">
    <property type="entry name" value="Lactamase_B_2"/>
    <property type="match status" value="1"/>
</dbReference>